<name>A0A8T1XQS8_ARASU</name>
<gene>
    <name evidence="3" type="ORF">ISN44_As13g008670</name>
</gene>
<dbReference type="OrthoDB" id="1431498at2759"/>
<evidence type="ECO:0000313" key="3">
    <source>
        <dbReference type="EMBL" id="KAG7536940.1"/>
    </source>
</evidence>
<evidence type="ECO:0000256" key="1">
    <source>
        <dbReference type="SAM" id="Coils"/>
    </source>
</evidence>
<evidence type="ECO:0000256" key="2">
    <source>
        <dbReference type="SAM" id="MobiDB-lite"/>
    </source>
</evidence>
<proteinExistence type="predicted"/>
<feature type="compositionally biased region" description="Acidic residues" evidence="2">
    <location>
        <begin position="96"/>
        <end position="116"/>
    </location>
</feature>
<dbReference type="Proteomes" id="UP000694251">
    <property type="component" value="Chromosome 13"/>
</dbReference>
<reference evidence="3 4" key="1">
    <citation type="submission" date="2020-12" db="EMBL/GenBank/DDBJ databases">
        <title>Concerted genomic and epigenomic changes stabilize Arabidopsis allopolyploids.</title>
        <authorList>
            <person name="Chen Z."/>
        </authorList>
    </citation>
    <scope>NUCLEOTIDE SEQUENCE [LARGE SCALE GENOMIC DNA]</scope>
    <source>
        <strain evidence="3">As9502</strain>
        <tissue evidence="3">Leaf</tissue>
    </source>
</reference>
<dbReference type="AlphaFoldDB" id="A0A8T1XQS8"/>
<organism evidence="3 4">
    <name type="scientific">Arabidopsis suecica</name>
    <name type="common">Swedish thale-cress</name>
    <name type="synonym">Cardaminopsis suecica</name>
    <dbReference type="NCBI Taxonomy" id="45249"/>
    <lineage>
        <taxon>Eukaryota</taxon>
        <taxon>Viridiplantae</taxon>
        <taxon>Streptophyta</taxon>
        <taxon>Embryophyta</taxon>
        <taxon>Tracheophyta</taxon>
        <taxon>Spermatophyta</taxon>
        <taxon>Magnoliopsida</taxon>
        <taxon>eudicotyledons</taxon>
        <taxon>Gunneridae</taxon>
        <taxon>Pentapetalae</taxon>
        <taxon>rosids</taxon>
        <taxon>malvids</taxon>
        <taxon>Brassicales</taxon>
        <taxon>Brassicaceae</taxon>
        <taxon>Camelineae</taxon>
        <taxon>Arabidopsis</taxon>
    </lineage>
</organism>
<dbReference type="EMBL" id="JAEFBJ010000013">
    <property type="protein sequence ID" value="KAG7536940.1"/>
    <property type="molecule type" value="Genomic_DNA"/>
</dbReference>
<feature type="compositionally biased region" description="Polar residues" evidence="2">
    <location>
        <begin position="61"/>
        <end position="83"/>
    </location>
</feature>
<feature type="coiled-coil region" evidence="1">
    <location>
        <begin position="324"/>
        <end position="351"/>
    </location>
</feature>
<dbReference type="InterPro" id="IPR004252">
    <property type="entry name" value="Probable_transposase_24"/>
</dbReference>
<keyword evidence="4" id="KW-1185">Reference proteome</keyword>
<feature type="region of interest" description="Disordered" evidence="2">
    <location>
        <begin position="462"/>
        <end position="485"/>
    </location>
</feature>
<keyword evidence="1" id="KW-0175">Coiled coil</keyword>
<feature type="compositionally biased region" description="Low complexity" evidence="2">
    <location>
        <begin position="44"/>
        <end position="59"/>
    </location>
</feature>
<evidence type="ECO:0000313" key="4">
    <source>
        <dbReference type="Proteomes" id="UP000694251"/>
    </source>
</evidence>
<comment type="caution">
    <text evidence="3">The sequence shown here is derived from an EMBL/GenBank/DDBJ whole genome shotgun (WGS) entry which is preliminary data.</text>
</comment>
<dbReference type="Pfam" id="PF03004">
    <property type="entry name" value="Transposase_24"/>
    <property type="match status" value="1"/>
</dbReference>
<sequence length="485" mass="53654">MPPKGKSSRGRGGGATTRRVAAGGGQTSRQEAAGDGQTSRQEAARGGATTRRVAAGVTASGVGTSSNASNPSLASQSATQSQPLPEHDANHQVLPENEDLEEEEIDDVGQEDDEENPNPGEDYQDMLDRLLALPGREHLPRLSVHPIPNVETFWFNRQKGVLSRAISRIFRRKFDGPYYSWKVTPINIQERYFRTFAREFNWDTGITCLVKQGFLVIAQKRMKGIVSQVRTKGVKPTWIRFTLWTEMQNFWKTADAIERSENASQCRNSDRGGLGVHKHLAGQKSFIQVHQEMEEELGRPVSLGEVFMRTHTRADGSFVDQKSEQVAEAYKKTVEERLAELEEDCTHTDDQGNPYGLGSLVETLHKGKRKESYASSSSTVTVVELQEQLRRKISNQDAENARRDEEHRKSQARIASLEKLILFMKEKDPDLAAFMSTSPLLEPEVLIPPTTTTTTLPATTGAAVQPAGHTTGTTPTSPLSTASNQ</sequence>
<protein>
    <submittedName>
        <fullName evidence="3">Putative transposase Ptta/En/Spm plant</fullName>
    </submittedName>
</protein>
<feature type="region of interest" description="Disordered" evidence="2">
    <location>
        <begin position="1"/>
        <end position="123"/>
    </location>
</feature>
<accession>A0A8T1XQS8</accession>